<sequence>MNKKYYFVFSLILVSLLCLGFSTIALGWSWEEASEPYKGTTINVLTIPHPTAIEPVKPLIQEFEKMTGIKVNMEYLERVSLGTKQEMELGAHTGAYDVMHMDTSKLSRYYRADWAYPLNDFFDDPKLTSPEFVLDDFVKIYVDLVTMEGKIFGIPFTGESTIIFYLPQVLEEKGIAGPPSTFEEIEDIAAKIHNPPDFAGFGTRARRGEGMNVSCNWAAWLWGYGGSYFDENGKPALDSPEAILATQKYAELIQKYGPPGGGDFTHYELYTLFAQGNLGMYLDASVFNGIFEDKTKSSVVGKWDAAPVPAGPKNRTTSAYSHAMMIANDSKNKEAAWLFIQWFTSKDVQFRSSTIEGGGPGIVRLSVMETPEYIAKWGSNNWINANVESLKYGRSDYRPTYLPDWPQIGDTIGAYVQEVIVGEKNAETAMTELNKWLIEFMDEKGYPDWLPNFLKENNLDINRNM</sequence>
<dbReference type="EMBL" id="CP065383">
    <property type="protein sequence ID" value="QPM69109.1"/>
    <property type="molecule type" value="Genomic_DNA"/>
</dbReference>
<dbReference type="Pfam" id="PF01547">
    <property type="entry name" value="SBP_bac_1"/>
    <property type="match status" value="1"/>
</dbReference>
<gene>
    <name evidence="3" type="primary">eltP_14</name>
    <name evidence="3" type="ORF">RT761_02337</name>
</gene>
<comment type="similarity">
    <text evidence="2">Belongs to the bacterial solute-binding protein 1 family.</text>
</comment>
<evidence type="ECO:0000256" key="1">
    <source>
        <dbReference type="ARBA" id="ARBA00004418"/>
    </source>
</evidence>
<dbReference type="AlphaFoldDB" id="A0A7T1AND4"/>
<name>A0A7T1AND4_ATRLM</name>
<keyword evidence="4" id="KW-1185">Reference proteome</keyword>
<proteinExistence type="inferred from homology"/>
<evidence type="ECO:0000313" key="3">
    <source>
        <dbReference type="EMBL" id="QPM69109.1"/>
    </source>
</evidence>
<dbReference type="PANTHER" id="PTHR43649:SF12">
    <property type="entry name" value="DIACETYLCHITOBIOSE BINDING PROTEIN DASA"/>
    <property type="match status" value="1"/>
</dbReference>
<evidence type="ECO:0000256" key="2">
    <source>
        <dbReference type="ARBA" id="ARBA00008520"/>
    </source>
</evidence>
<organism evidence="3 4">
    <name type="scientific">Atribacter laminatus</name>
    <dbReference type="NCBI Taxonomy" id="2847778"/>
    <lineage>
        <taxon>Bacteria</taxon>
        <taxon>Pseudomonadati</taxon>
        <taxon>Atribacterota</taxon>
        <taxon>Atribacteria</taxon>
        <taxon>Atribacterales</taxon>
        <taxon>Atribacteraceae</taxon>
        <taxon>Atribacter</taxon>
    </lineage>
</organism>
<accession>A0A7T1AND4</accession>
<dbReference type="Gene3D" id="3.40.190.10">
    <property type="entry name" value="Periplasmic binding protein-like II"/>
    <property type="match status" value="2"/>
</dbReference>
<dbReference type="InterPro" id="IPR050490">
    <property type="entry name" value="Bact_solute-bd_prot1"/>
</dbReference>
<dbReference type="PANTHER" id="PTHR43649">
    <property type="entry name" value="ARABINOSE-BINDING PROTEIN-RELATED"/>
    <property type="match status" value="1"/>
</dbReference>
<dbReference type="RefSeq" id="WP_218111591.1">
    <property type="nucleotide sequence ID" value="NZ_CP065383.1"/>
</dbReference>
<dbReference type="Proteomes" id="UP000594463">
    <property type="component" value="Chromosome"/>
</dbReference>
<dbReference type="GO" id="GO:0042597">
    <property type="term" value="C:periplasmic space"/>
    <property type="evidence" value="ECO:0007669"/>
    <property type="project" value="UniProtKB-SubCell"/>
</dbReference>
<dbReference type="CDD" id="cd13585">
    <property type="entry name" value="PBP2_TMBP_like"/>
    <property type="match status" value="1"/>
</dbReference>
<protein>
    <submittedName>
        <fullName evidence="3">Erythritol/L-threitol-binding protein</fullName>
    </submittedName>
</protein>
<dbReference type="SUPFAM" id="SSF53850">
    <property type="entry name" value="Periplasmic binding protein-like II"/>
    <property type="match status" value="1"/>
</dbReference>
<dbReference type="InterPro" id="IPR006059">
    <property type="entry name" value="SBP"/>
</dbReference>
<dbReference type="KEGG" id="alam:RT761_02337"/>
<evidence type="ECO:0000313" key="4">
    <source>
        <dbReference type="Proteomes" id="UP000594463"/>
    </source>
</evidence>
<comment type="subcellular location">
    <subcellularLocation>
        <location evidence="1">Periplasm</location>
    </subcellularLocation>
</comment>
<reference evidence="3 4" key="1">
    <citation type="journal article" date="2021" name="Nat. Commun.">
        <title>Isolation of a member of the candidate phylum Atribacteria reveals a unique cell membrane structure.</title>
        <authorList>
            <person name="Taiki K."/>
            <person name="Nobu M.K."/>
            <person name="Kusada H."/>
            <person name="Meng X.-Y."/>
            <person name="Hosoki N."/>
            <person name="Uematsu K."/>
            <person name="Yoshioka H."/>
            <person name="Kamagata Y."/>
            <person name="Tamaki H."/>
        </authorList>
    </citation>
    <scope>NUCLEOTIDE SEQUENCE [LARGE SCALE GENOMIC DNA]</scope>
    <source>
        <strain evidence="3 4">RT761</strain>
    </source>
</reference>